<dbReference type="PANTHER" id="PTHR43220:SF18">
    <property type="entry name" value="TRANSMEMBRANE PROTEIN 41B"/>
    <property type="match status" value="1"/>
</dbReference>
<feature type="transmembrane region" description="Helical" evidence="5">
    <location>
        <begin position="162"/>
        <end position="182"/>
    </location>
</feature>
<reference evidence="7 8" key="1">
    <citation type="submission" date="2019-03" db="EMBL/GenBank/DDBJ databases">
        <title>Genomic Encyclopedia of Type Strains, Phase IV (KMG-IV): sequencing the most valuable type-strain genomes for metagenomic binning, comparative biology and taxonomic classification.</title>
        <authorList>
            <person name="Goeker M."/>
        </authorList>
    </citation>
    <scope>NUCLEOTIDE SEQUENCE [LARGE SCALE GENOMIC DNA]</scope>
    <source>
        <strain evidence="7 8">DSM 24984</strain>
    </source>
</reference>
<comment type="subcellular location">
    <subcellularLocation>
        <location evidence="1">Membrane</location>
        <topology evidence="1">Multi-pass membrane protein</topology>
    </subcellularLocation>
</comment>
<feature type="domain" description="VTT" evidence="6">
    <location>
        <begin position="67"/>
        <end position="183"/>
    </location>
</feature>
<gene>
    <name evidence="7" type="ORF">C8D98_1640</name>
</gene>
<dbReference type="InterPro" id="IPR032816">
    <property type="entry name" value="VTT_dom"/>
</dbReference>
<evidence type="ECO:0000256" key="5">
    <source>
        <dbReference type="SAM" id="Phobius"/>
    </source>
</evidence>
<dbReference type="EMBL" id="SMGG01000004">
    <property type="protein sequence ID" value="TCK60761.1"/>
    <property type="molecule type" value="Genomic_DNA"/>
</dbReference>
<dbReference type="Proteomes" id="UP000294614">
    <property type="component" value="Unassembled WGS sequence"/>
</dbReference>
<feature type="transmembrane region" description="Helical" evidence="5">
    <location>
        <begin position="133"/>
        <end position="155"/>
    </location>
</feature>
<feature type="transmembrane region" description="Helical" evidence="5">
    <location>
        <begin position="194"/>
        <end position="216"/>
    </location>
</feature>
<evidence type="ECO:0000259" key="6">
    <source>
        <dbReference type="Pfam" id="PF09335"/>
    </source>
</evidence>
<name>A0A4V2PRZ9_9BACT</name>
<dbReference type="PANTHER" id="PTHR43220">
    <property type="match status" value="1"/>
</dbReference>
<proteinExistence type="predicted"/>
<feature type="transmembrane region" description="Helical" evidence="5">
    <location>
        <begin position="48"/>
        <end position="72"/>
    </location>
</feature>
<evidence type="ECO:0000256" key="3">
    <source>
        <dbReference type="ARBA" id="ARBA00022989"/>
    </source>
</evidence>
<keyword evidence="8" id="KW-1185">Reference proteome</keyword>
<evidence type="ECO:0000256" key="1">
    <source>
        <dbReference type="ARBA" id="ARBA00004141"/>
    </source>
</evidence>
<sequence>MLKKSVLLIMVVFCIILLRNSPYADIITFDYLKTHADELKYYVHGHYAASVLMYLAGYFVFTAFALPGAIVLSLFGGYVFGVAAGLPMAICASTAGASAAFFMSRYLFGGYIQSKYAVQLDYFNKELSANGHLYMLTLRLIPIFPFFLINILAGLTKIPFRTFLWTTAAGMFPAGFVIFLAGSRLSEINSPGDIFSQKMLIVLVLFGALALLPVIYNKIRSKK</sequence>
<dbReference type="Pfam" id="PF09335">
    <property type="entry name" value="VTT_dom"/>
    <property type="match status" value="1"/>
</dbReference>
<accession>A0A4V2PRZ9</accession>
<evidence type="ECO:0000256" key="2">
    <source>
        <dbReference type="ARBA" id="ARBA00022692"/>
    </source>
</evidence>
<evidence type="ECO:0000256" key="4">
    <source>
        <dbReference type="ARBA" id="ARBA00023136"/>
    </source>
</evidence>
<dbReference type="InterPro" id="IPR045014">
    <property type="entry name" value="TM41A/B"/>
</dbReference>
<organism evidence="7 8">
    <name type="scientific">Seleniivibrio woodruffii</name>
    <dbReference type="NCBI Taxonomy" id="1078050"/>
    <lineage>
        <taxon>Bacteria</taxon>
        <taxon>Pseudomonadati</taxon>
        <taxon>Deferribacterota</taxon>
        <taxon>Deferribacteres</taxon>
        <taxon>Deferribacterales</taxon>
        <taxon>Geovibrionaceae</taxon>
        <taxon>Seleniivibrio</taxon>
    </lineage>
</organism>
<dbReference type="RefSeq" id="WP_165871240.1">
    <property type="nucleotide sequence ID" value="NZ_JBLJBI010000028.1"/>
</dbReference>
<comment type="caution">
    <text evidence="7">The sequence shown here is derived from an EMBL/GenBank/DDBJ whole genome shotgun (WGS) entry which is preliminary data.</text>
</comment>
<keyword evidence="2 5" id="KW-0812">Transmembrane</keyword>
<dbReference type="AlphaFoldDB" id="A0A4V2PRZ9"/>
<keyword evidence="4 5" id="KW-0472">Membrane</keyword>
<keyword evidence="3 5" id="KW-1133">Transmembrane helix</keyword>
<feature type="transmembrane region" description="Helical" evidence="5">
    <location>
        <begin position="79"/>
        <end position="103"/>
    </location>
</feature>
<dbReference type="GO" id="GO:0016020">
    <property type="term" value="C:membrane"/>
    <property type="evidence" value="ECO:0007669"/>
    <property type="project" value="UniProtKB-SubCell"/>
</dbReference>
<evidence type="ECO:0000313" key="8">
    <source>
        <dbReference type="Proteomes" id="UP000294614"/>
    </source>
</evidence>
<protein>
    <submittedName>
        <fullName evidence="7">Putative membrane protein YdjX (TVP38/TMEM64 family)</fullName>
    </submittedName>
</protein>
<evidence type="ECO:0000313" key="7">
    <source>
        <dbReference type="EMBL" id="TCK60761.1"/>
    </source>
</evidence>